<sequence>YVQVVVRICCGYVPGVSSTFKHGPSPSNIGAREITSLVLVPSLPPDNLSAQDLPAVPPTISWISLSLGPKRPPCKPSTETHLATSTFSLVQLE</sequence>
<gene>
    <name evidence="1" type="ORF">KI387_041681</name>
</gene>
<name>A0AA38F9K5_TAXCH</name>
<organism evidence="1 2">
    <name type="scientific">Taxus chinensis</name>
    <name type="common">Chinese yew</name>
    <name type="synonym">Taxus wallichiana var. chinensis</name>
    <dbReference type="NCBI Taxonomy" id="29808"/>
    <lineage>
        <taxon>Eukaryota</taxon>
        <taxon>Viridiplantae</taxon>
        <taxon>Streptophyta</taxon>
        <taxon>Embryophyta</taxon>
        <taxon>Tracheophyta</taxon>
        <taxon>Spermatophyta</taxon>
        <taxon>Pinopsida</taxon>
        <taxon>Pinidae</taxon>
        <taxon>Conifers II</taxon>
        <taxon>Cupressales</taxon>
        <taxon>Taxaceae</taxon>
        <taxon>Taxus</taxon>
    </lineage>
</organism>
<protein>
    <submittedName>
        <fullName evidence="1">Uncharacterized protein</fullName>
    </submittedName>
</protein>
<dbReference type="Proteomes" id="UP000824469">
    <property type="component" value="Unassembled WGS sequence"/>
</dbReference>
<accession>A0AA38F9K5</accession>
<keyword evidence="2" id="KW-1185">Reference proteome</keyword>
<feature type="non-terminal residue" evidence="1">
    <location>
        <position position="93"/>
    </location>
</feature>
<comment type="caution">
    <text evidence="1">The sequence shown here is derived from an EMBL/GenBank/DDBJ whole genome shotgun (WGS) entry which is preliminary data.</text>
</comment>
<evidence type="ECO:0000313" key="1">
    <source>
        <dbReference type="EMBL" id="KAH9293112.1"/>
    </source>
</evidence>
<dbReference type="EMBL" id="JAHRHJ020001677">
    <property type="protein sequence ID" value="KAH9293112.1"/>
    <property type="molecule type" value="Genomic_DNA"/>
</dbReference>
<evidence type="ECO:0000313" key="2">
    <source>
        <dbReference type="Proteomes" id="UP000824469"/>
    </source>
</evidence>
<dbReference type="AlphaFoldDB" id="A0AA38F9K5"/>
<proteinExistence type="predicted"/>
<feature type="non-terminal residue" evidence="1">
    <location>
        <position position="1"/>
    </location>
</feature>
<reference evidence="1 2" key="1">
    <citation type="journal article" date="2021" name="Nat. Plants">
        <title>The Taxus genome provides insights into paclitaxel biosynthesis.</title>
        <authorList>
            <person name="Xiong X."/>
            <person name="Gou J."/>
            <person name="Liao Q."/>
            <person name="Li Y."/>
            <person name="Zhou Q."/>
            <person name="Bi G."/>
            <person name="Li C."/>
            <person name="Du R."/>
            <person name="Wang X."/>
            <person name="Sun T."/>
            <person name="Guo L."/>
            <person name="Liang H."/>
            <person name="Lu P."/>
            <person name="Wu Y."/>
            <person name="Zhang Z."/>
            <person name="Ro D.K."/>
            <person name="Shang Y."/>
            <person name="Huang S."/>
            <person name="Yan J."/>
        </authorList>
    </citation>
    <scope>NUCLEOTIDE SEQUENCE [LARGE SCALE GENOMIC DNA]</scope>
    <source>
        <strain evidence="1">Ta-2019</strain>
    </source>
</reference>